<protein>
    <submittedName>
        <fullName evidence="1">Uncharacterized protein</fullName>
    </submittedName>
</protein>
<proteinExistence type="predicted"/>
<dbReference type="EMBL" id="REGN01004601">
    <property type="protein sequence ID" value="RNA16870.1"/>
    <property type="molecule type" value="Genomic_DNA"/>
</dbReference>
<organism evidence="1 2">
    <name type="scientific">Brachionus plicatilis</name>
    <name type="common">Marine rotifer</name>
    <name type="synonym">Brachionus muelleri</name>
    <dbReference type="NCBI Taxonomy" id="10195"/>
    <lineage>
        <taxon>Eukaryota</taxon>
        <taxon>Metazoa</taxon>
        <taxon>Spiralia</taxon>
        <taxon>Gnathifera</taxon>
        <taxon>Rotifera</taxon>
        <taxon>Eurotatoria</taxon>
        <taxon>Monogononta</taxon>
        <taxon>Pseudotrocha</taxon>
        <taxon>Ploima</taxon>
        <taxon>Brachionidae</taxon>
        <taxon>Brachionus</taxon>
    </lineage>
</organism>
<evidence type="ECO:0000313" key="1">
    <source>
        <dbReference type="EMBL" id="RNA16870.1"/>
    </source>
</evidence>
<comment type="caution">
    <text evidence="1">The sequence shown here is derived from an EMBL/GenBank/DDBJ whole genome shotgun (WGS) entry which is preliminary data.</text>
</comment>
<sequence>MGFVKIIDYSEKKDICSKNLNSELAILNFTEIISKSKSKYLIFQTIKFTVYNDTEKLKYVMG</sequence>
<keyword evidence="2" id="KW-1185">Reference proteome</keyword>
<accession>A0A3M7QZT5</accession>
<gene>
    <name evidence="1" type="ORF">BpHYR1_018501</name>
</gene>
<dbReference type="AlphaFoldDB" id="A0A3M7QZT5"/>
<dbReference type="Proteomes" id="UP000276133">
    <property type="component" value="Unassembled WGS sequence"/>
</dbReference>
<name>A0A3M7QZT5_BRAPC</name>
<reference evidence="1 2" key="1">
    <citation type="journal article" date="2018" name="Sci. Rep.">
        <title>Genomic signatures of local adaptation to the degree of environmental predictability in rotifers.</title>
        <authorList>
            <person name="Franch-Gras L."/>
            <person name="Hahn C."/>
            <person name="Garcia-Roger E.M."/>
            <person name="Carmona M.J."/>
            <person name="Serra M."/>
            <person name="Gomez A."/>
        </authorList>
    </citation>
    <scope>NUCLEOTIDE SEQUENCE [LARGE SCALE GENOMIC DNA]</scope>
    <source>
        <strain evidence="1">HYR1</strain>
    </source>
</reference>
<evidence type="ECO:0000313" key="2">
    <source>
        <dbReference type="Proteomes" id="UP000276133"/>
    </source>
</evidence>